<comment type="caution">
    <text evidence="1">The sequence shown here is derived from an EMBL/GenBank/DDBJ whole genome shotgun (WGS) entry which is preliminary data.</text>
</comment>
<name>A0A1B7KWM9_PARTM</name>
<gene>
    <name evidence="1" type="ORF">A7K69_02185</name>
</gene>
<reference evidence="2" key="1">
    <citation type="submission" date="2016-05" db="EMBL/GenBank/DDBJ databases">
        <authorList>
            <person name="Wang W."/>
            <person name="Zhu L."/>
        </authorList>
    </citation>
    <scope>NUCLEOTIDE SEQUENCE [LARGE SCALE GENOMIC DNA]</scope>
    <source>
        <strain evidence="2">W-2</strain>
    </source>
</reference>
<protein>
    <submittedName>
        <fullName evidence="1">Uncharacterized protein</fullName>
    </submittedName>
</protein>
<evidence type="ECO:0000313" key="1">
    <source>
        <dbReference type="EMBL" id="OAT74539.1"/>
    </source>
</evidence>
<dbReference type="Proteomes" id="UP000078290">
    <property type="component" value="Unassembled WGS sequence"/>
</dbReference>
<dbReference type="EMBL" id="LXMA01000001">
    <property type="protein sequence ID" value="OAT74539.1"/>
    <property type="molecule type" value="Genomic_DNA"/>
</dbReference>
<proteinExistence type="predicted"/>
<dbReference type="AlphaFoldDB" id="A0A1B7KWM9"/>
<accession>A0A1B7KWM9</accession>
<sequence>MTIQELYEESIKDNHYSLWLLINFLMFEKRVIKPTDDASVLDYYLQERFKNKMNTYLLEYERKLNSERIK</sequence>
<organism evidence="1 2">
    <name type="scientific">Parageobacillus thermoglucosidasius</name>
    <name type="common">Geobacillus thermoglucosidasius</name>
    <dbReference type="NCBI Taxonomy" id="1426"/>
    <lineage>
        <taxon>Bacteria</taxon>
        <taxon>Bacillati</taxon>
        <taxon>Bacillota</taxon>
        <taxon>Bacilli</taxon>
        <taxon>Bacillales</taxon>
        <taxon>Anoxybacillaceae</taxon>
        <taxon>Parageobacillus</taxon>
    </lineage>
</organism>
<evidence type="ECO:0000313" key="2">
    <source>
        <dbReference type="Proteomes" id="UP000078290"/>
    </source>
</evidence>